<comment type="caution">
    <text evidence="1">The sequence shown here is derived from an EMBL/GenBank/DDBJ whole genome shotgun (WGS) entry which is preliminary data.</text>
</comment>
<gene>
    <name evidence="1" type="ORF">SPELUC_LOCUS3358</name>
</gene>
<dbReference type="EMBL" id="CAJVPW010002536">
    <property type="protein sequence ID" value="CAG8508426.1"/>
    <property type="molecule type" value="Genomic_DNA"/>
</dbReference>
<keyword evidence="2" id="KW-1185">Reference proteome</keyword>
<evidence type="ECO:0000313" key="2">
    <source>
        <dbReference type="Proteomes" id="UP000789366"/>
    </source>
</evidence>
<protein>
    <submittedName>
        <fullName evidence="1">12612_t:CDS:1</fullName>
    </submittedName>
</protein>
<dbReference type="Proteomes" id="UP000789366">
    <property type="component" value="Unassembled WGS sequence"/>
</dbReference>
<sequence>SESTKKLRDELHQDRNDRLNHLEKYISEYNEFQKQIEKETNLDKLKNKWKSEIEKFNFIKEDKEKLNQIREDKIKELEDKQPGSNDFNCIRDEIHNETKLLSLEPDRIWFRAIRDSKDLTELQRIALNIQHDEKLKTLSNEYYDKISKEIPEIDDADLLNDR</sequence>
<proteinExistence type="predicted"/>
<feature type="non-terminal residue" evidence="1">
    <location>
        <position position="1"/>
    </location>
</feature>
<name>A0ACA9L4I4_9GLOM</name>
<organism evidence="1 2">
    <name type="scientific">Cetraspora pellucida</name>
    <dbReference type="NCBI Taxonomy" id="1433469"/>
    <lineage>
        <taxon>Eukaryota</taxon>
        <taxon>Fungi</taxon>
        <taxon>Fungi incertae sedis</taxon>
        <taxon>Mucoromycota</taxon>
        <taxon>Glomeromycotina</taxon>
        <taxon>Glomeromycetes</taxon>
        <taxon>Diversisporales</taxon>
        <taxon>Gigasporaceae</taxon>
        <taxon>Cetraspora</taxon>
    </lineage>
</organism>
<accession>A0ACA9L4I4</accession>
<evidence type="ECO:0000313" key="1">
    <source>
        <dbReference type="EMBL" id="CAG8508426.1"/>
    </source>
</evidence>
<reference evidence="1" key="1">
    <citation type="submission" date="2021-06" db="EMBL/GenBank/DDBJ databases">
        <authorList>
            <person name="Kallberg Y."/>
            <person name="Tangrot J."/>
            <person name="Rosling A."/>
        </authorList>
    </citation>
    <scope>NUCLEOTIDE SEQUENCE</scope>
    <source>
        <strain evidence="1">28 12/20/2015</strain>
    </source>
</reference>